<keyword evidence="3" id="KW-1185">Reference proteome</keyword>
<proteinExistence type="predicted"/>
<keyword evidence="1" id="KW-1133">Transmembrane helix</keyword>
<keyword evidence="1" id="KW-0812">Transmembrane</keyword>
<gene>
    <name evidence="2" type="ORF">Ami3637_10310</name>
</gene>
<keyword evidence="1" id="KW-0472">Membrane</keyword>
<sequence>MEGKFIKEKLNNHIGSAFSAGEALKAIIVFATGFVGYGIIEILFRGYTHWSMLLTGGACLLTLYYLNLQFINVSIVIKAMVGAIVITIYELAVGIIVNLLFHFNVWDYSDQPLDFLGQICPLFTFLWFLLCLFLLSVSNFLYHKRPYLLP</sequence>
<dbReference type="Pfam" id="PF06541">
    <property type="entry name" value="ABC_trans_CmpB"/>
    <property type="match status" value="1"/>
</dbReference>
<evidence type="ECO:0000313" key="2">
    <source>
        <dbReference type="EMBL" id="QHI72742.1"/>
    </source>
</evidence>
<evidence type="ECO:0000256" key="1">
    <source>
        <dbReference type="SAM" id="Phobius"/>
    </source>
</evidence>
<dbReference type="RefSeq" id="WP_162362509.1">
    <property type="nucleotide sequence ID" value="NZ_CP047591.1"/>
</dbReference>
<dbReference type="KEGG" id="amic:Ami3637_10310"/>
<protein>
    <submittedName>
        <fullName evidence="2">Uncharacterized protein</fullName>
    </submittedName>
</protein>
<dbReference type="EMBL" id="CP047591">
    <property type="protein sequence ID" value="QHI72742.1"/>
    <property type="molecule type" value="Genomic_DNA"/>
</dbReference>
<dbReference type="Proteomes" id="UP000463883">
    <property type="component" value="Chromosome"/>
</dbReference>
<reference evidence="2 3" key="1">
    <citation type="submission" date="2020-01" db="EMBL/GenBank/DDBJ databases">
        <title>Genomic analysis of Aminipila sp. CBA3637.</title>
        <authorList>
            <person name="Kim Y.B."/>
            <person name="Roh S.W."/>
        </authorList>
    </citation>
    <scope>NUCLEOTIDE SEQUENCE [LARGE SCALE GENOMIC DNA]</scope>
    <source>
        <strain evidence="2 3">CBA3637</strain>
    </source>
</reference>
<name>A0A6P1MFB9_9FIRM</name>
<evidence type="ECO:0000313" key="3">
    <source>
        <dbReference type="Proteomes" id="UP000463883"/>
    </source>
</evidence>
<accession>A0A6P1MFB9</accession>
<feature type="transmembrane region" description="Helical" evidence="1">
    <location>
        <begin position="80"/>
        <end position="103"/>
    </location>
</feature>
<feature type="transmembrane region" description="Helical" evidence="1">
    <location>
        <begin position="23"/>
        <end position="44"/>
    </location>
</feature>
<feature type="transmembrane region" description="Helical" evidence="1">
    <location>
        <begin position="50"/>
        <end position="68"/>
    </location>
</feature>
<organism evidence="2 3">
    <name type="scientific">Aminipila terrae</name>
    <dbReference type="NCBI Taxonomy" id="2697030"/>
    <lineage>
        <taxon>Bacteria</taxon>
        <taxon>Bacillati</taxon>
        <taxon>Bacillota</taxon>
        <taxon>Clostridia</taxon>
        <taxon>Peptostreptococcales</taxon>
        <taxon>Anaerovoracaceae</taxon>
        <taxon>Aminipila</taxon>
    </lineage>
</organism>
<dbReference type="InterPro" id="IPR010540">
    <property type="entry name" value="CmpB_TMEM229"/>
</dbReference>
<dbReference type="AlphaFoldDB" id="A0A6P1MFB9"/>
<feature type="transmembrane region" description="Helical" evidence="1">
    <location>
        <begin position="115"/>
        <end position="142"/>
    </location>
</feature>